<reference evidence="1 2" key="2">
    <citation type="journal article" date="2022" name="Mol. Ecol. Resour.">
        <title>The genomes of chicory, endive, great burdock and yacon provide insights into Asteraceae paleo-polyploidization history and plant inulin production.</title>
        <authorList>
            <person name="Fan W."/>
            <person name="Wang S."/>
            <person name="Wang H."/>
            <person name="Wang A."/>
            <person name="Jiang F."/>
            <person name="Liu H."/>
            <person name="Zhao H."/>
            <person name="Xu D."/>
            <person name="Zhang Y."/>
        </authorList>
    </citation>
    <scope>NUCLEOTIDE SEQUENCE [LARGE SCALE GENOMIC DNA]</scope>
    <source>
        <strain evidence="2">cv. Yunnan</strain>
        <tissue evidence="1">Leaves</tissue>
    </source>
</reference>
<gene>
    <name evidence="1" type="ORF">L1987_05430</name>
</gene>
<evidence type="ECO:0000313" key="1">
    <source>
        <dbReference type="EMBL" id="KAI3823984.1"/>
    </source>
</evidence>
<evidence type="ECO:0000313" key="2">
    <source>
        <dbReference type="Proteomes" id="UP001056120"/>
    </source>
</evidence>
<sequence>MNTEEHPYYSALSEKWWLVSTTFKFLNSSSFSIQIITNHAGISLEDCSSDLFVRVWSRAVEESRRREVELELNWD</sequence>
<name>A0ACB9JVR0_9ASTR</name>
<dbReference type="EMBL" id="CM042019">
    <property type="protein sequence ID" value="KAI3823984.1"/>
    <property type="molecule type" value="Genomic_DNA"/>
</dbReference>
<comment type="caution">
    <text evidence="1">The sequence shown here is derived from an EMBL/GenBank/DDBJ whole genome shotgun (WGS) entry which is preliminary data.</text>
</comment>
<reference evidence="2" key="1">
    <citation type="journal article" date="2022" name="Mol. Ecol. Resour.">
        <title>The genomes of chicory, endive, great burdock and yacon provide insights into Asteraceae palaeo-polyploidization history and plant inulin production.</title>
        <authorList>
            <person name="Fan W."/>
            <person name="Wang S."/>
            <person name="Wang H."/>
            <person name="Wang A."/>
            <person name="Jiang F."/>
            <person name="Liu H."/>
            <person name="Zhao H."/>
            <person name="Xu D."/>
            <person name="Zhang Y."/>
        </authorList>
    </citation>
    <scope>NUCLEOTIDE SEQUENCE [LARGE SCALE GENOMIC DNA]</scope>
    <source>
        <strain evidence="2">cv. Yunnan</strain>
    </source>
</reference>
<protein>
    <submittedName>
        <fullName evidence="1">Uncharacterized protein</fullName>
    </submittedName>
</protein>
<accession>A0ACB9JVR0</accession>
<dbReference type="Proteomes" id="UP001056120">
    <property type="component" value="Linkage Group LG02"/>
</dbReference>
<organism evidence="1 2">
    <name type="scientific">Smallanthus sonchifolius</name>
    <dbReference type="NCBI Taxonomy" id="185202"/>
    <lineage>
        <taxon>Eukaryota</taxon>
        <taxon>Viridiplantae</taxon>
        <taxon>Streptophyta</taxon>
        <taxon>Embryophyta</taxon>
        <taxon>Tracheophyta</taxon>
        <taxon>Spermatophyta</taxon>
        <taxon>Magnoliopsida</taxon>
        <taxon>eudicotyledons</taxon>
        <taxon>Gunneridae</taxon>
        <taxon>Pentapetalae</taxon>
        <taxon>asterids</taxon>
        <taxon>campanulids</taxon>
        <taxon>Asterales</taxon>
        <taxon>Asteraceae</taxon>
        <taxon>Asteroideae</taxon>
        <taxon>Heliantheae alliance</taxon>
        <taxon>Millerieae</taxon>
        <taxon>Smallanthus</taxon>
    </lineage>
</organism>
<keyword evidence="2" id="KW-1185">Reference proteome</keyword>
<proteinExistence type="predicted"/>